<evidence type="ECO:0000256" key="1">
    <source>
        <dbReference type="ARBA" id="ARBA00006745"/>
    </source>
</evidence>
<dbReference type="EC" id="3.5.4.31" evidence="4"/>
<dbReference type="PANTHER" id="PTHR43794:SF11">
    <property type="entry name" value="AMIDOHYDROLASE-RELATED DOMAIN-CONTAINING PROTEIN"/>
    <property type="match status" value="1"/>
</dbReference>
<dbReference type="SUPFAM" id="SSF51338">
    <property type="entry name" value="Composite domain of metallo-dependent hydrolases"/>
    <property type="match status" value="1"/>
</dbReference>
<dbReference type="GO" id="GO:0050270">
    <property type="term" value="F:S-adenosylhomocysteine deaminase activity"/>
    <property type="evidence" value="ECO:0007669"/>
    <property type="project" value="UniProtKB-EC"/>
</dbReference>
<dbReference type="EC" id="3.5.4.28" evidence="4"/>
<gene>
    <name evidence="4" type="ORF">GGQ63_000113</name>
</gene>
<dbReference type="AlphaFoldDB" id="A0A7W9CSG8"/>
<dbReference type="InterPro" id="IPR050287">
    <property type="entry name" value="MTA/SAH_deaminase"/>
</dbReference>
<keyword evidence="2 4" id="KW-0378">Hydrolase</keyword>
<dbReference type="InterPro" id="IPR032466">
    <property type="entry name" value="Metal_Hydrolase"/>
</dbReference>
<dbReference type="RefSeq" id="WP_183851655.1">
    <property type="nucleotide sequence ID" value="NZ_JACHOO010000001.1"/>
</dbReference>
<dbReference type="GO" id="GO:0090614">
    <property type="term" value="F:5'-methylthioadenosine deaminase activity"/>
    <property type="evidence" value="ECO:0007669"/>
    <property type="project" value="UniProtKB-EC"/>
</dbReference>
<evidence type="ECO:0000256" key="2">
    <source>
        <dbReference type="ARBA" id="ARBA00022801"/>
    </source>
</evidence>
<evidence type="ECO:0000259" key="3">
    <source>
        <dbReference type="Pfam" id="PF01979"/>
    </source>
</evidence>
<keyword evidence="5" id="KW-1185">Reference proteome</keyword>
<name>A0A7W9CSG8_9HYPH</name>
<sequence length="454" mass="49315">MSVLLRNATIVSMNGRREIFADADLLVERGRIAAIGALSDAELPPGTEIVDLSGRIVLPGLVDAHVHTSQQLGRGIADDVDLLTWLRDRIWPFESHLTEDDQHLSTLALGVEMIRSGVTTFSEAGGQHVDAMGRAVIQLGLRAALCRSSMDTGEGLPAGWVQPTETVLGRQIDEHDRWHGAADGRIRHFFGLRTIFNCSDELILKTKEIADSRGTSIQMHVAEVPAENAYAQETRGASTIEHLARLGVMGPNLMGIHCVWLTPREVELFAEHRMPAVHCPSSNMRILGFAPIPDLVAAGVPVGIGTDSPPCCNRSDMIDEIYLAALIHKGHRADPLVLPAERVLEMATVSGARAMRWDDEIGSLEVGKAADLIVIDPRDIGVLPVHDLVSTLVYAMHSRAVTDSMVAGRWIMRGRRVLGIDEDALLGEIAARSALIAKRAGITLPERSPVVRVR</sequence>
<dbReference type="CDD" id="cd01298">
    <property type="entry name" value="ATZ_TRZ_like"/>
    <property type="match status" value="1"/>
</dbReference>
<dbReference type="SUPFAM" id="SSF51556">
    <property type="entry name" value="Metallo-dependent hydrolases"/>
    <property type="match status" value="1"/>
</dbReference>
<dbReference type="InterPro" id="IPR011059">
    <property type="entry name" value="Metal-dep_hydrolase_composite"/>
</dbReference>
<dbReference type="EMBL" id="JACHOO010000001">
    <property type="protein sequence ID" value="MBB5751070.1"/>
    <property type="molecule type" value="Genomic_DNA"/>
</dbReference>
<evidence type="ECO:0000313" key="5">
    <source>
        <dbReference type="Proteomes" id="UP000523821"/>
    </source>
</evidence>
<comment type="caution">
    <text evidence="4">The sequence shown here is derived from an EMBL/GenBank/DDBJ whole genome shotgun (WGS) entry which is preliminary data.</text>
</comment>
<feature type="domain" description="Amidohydrolase-related" evidence="3">
    <location>
        <begin position="56"/>
        <end position="410"/>
    </location>
</feature>
<organism evidence="4 5">
    <name type="scientific">Prosthecomicrobium pneumaticum</name>
    <dbReference type="NCBI Taxonomy" id="81895"/>
    <lineage>
        <taxon>Bacteria</taxon>
        <taxon>Pseudomonadati</taxon>
        <taxon>Pseudomonadota</taxon>
        <taxon>Alphaproteobacteria</taxon>
        <taxon>Hyphomicrobiales</taxon>
        <taxon>Kaistiaceae</taxon>
        <taxon>Prosthecomicrobium</taxon>
    </lineage>
</organism>
<protein>
    <submittedName>
        <fullName evidence="4">5-methylthioadenosine/S-adenosylhomocysteine deaminase</fullName>
        <ecNumber evidence="4">3.5.4.28</ecNumber>
        <ecNumber evidence="4">3.5.4.31</ecNumber>
    </submittedName>
</protein>
<accession>A0A7W9CSG8</accession>
<evidence type="ECO:0000313" key="4">
    <source>
        <dbReference type="EMBL" id="MBB5751070.1"/>
    </source>
</evidence>
<dbReference type="Proteomes" id="UP000523821">
    <property type="component" value="Unassembled WGS sequence"/>
</dbReference>
<dbReference type="InterPro" id="IPR006680">
    <property type="entry name" value="Amidohydro-rel"/>
</dbReference>
<proteinExistence type="inferred from homology"/>
<dbReference type="Gene3D" id="2.30.40.10">
    <property type="entry name" value="Urease, subunit C, domain 1"/>
    <property type="match status" value="1"/>
</dbReference>
<reference evidence="4 5" key="1">
    <citation type="submission" date="2020-08" db="EMBL/GenBank/DDBJ databases">
        <title>Genomic Encyclopedia of Type Strains, Phase IV (KMG-IV): sequencing the most valuable type-strain genomes for metagenomic binning, comparative biology and taxonomic classification.</title>
        <authorList>
            <person name="Goeker M."/>
        </authorList>
    </citation>
    <scope>NUCLEOTIDE SEQUENCE [LARGE SCALE GENOMIC DNA]</scope>
    <source>
        <strain evidence="4 5">DSM 16268</strain>
    </source>
</reference>
<dbReference type="PANTHER" id="PTHR43794">
    <property type="entry name" value="AMINOHYDROLASE SSNA-RELATED"/>
    <property type="match status" value="1"/>
</dbReference>
<dbReference type="Gene3D" id="3.20.20.140">
    <property type="entry name" value="Metal-dependent hydrolases"/>
    <property type="match status" value="1"/>
</dbReference>
<dbReference type="Pfam" id="PF01979">
    <property type="entry name" value="Amidohydro_1"/>
    <property type="match status" value="1"/>
</dbReference>
<comment type="similarity">
    <text evidence="1">Belongs to the metallo-dependent hydrolases superfamily. ATZ/TRZ family.</text>
</comment>